<feature type="domain" description="Toprim" evidence="1">
    <location>
        <begin position="10"/>
        <end position="91"/>
    </location>
</feature>
<reference evidence="2 3" key="1">
    <citation type="journal article" date="2017" name="Front. Microbiol.">
        <title>New Insights into the Diversity of the Genus Faecalibacterium.</title>
        <authorList>
            <person name="Benevides L."/>
            <person name="Burman S."/>
            <person name="Martin R."/>
            <person name="Robert V."/>
            <person name="Thomas M."/>
            <person name="Miquel S."/>
            <person name="Chain F."/>
            <person name="Sokol H."/>
            <person name="Bermudez-Humaran L.G."/>
            <person name="Morrison M."/>
            <person name="Langella P."/>
            <person name="Azevedo V.A."/>
            <person name="Chatel J.M."/>
            <person name="Soares S."/>
        </authorList>
    </citation>
    <scope>NUCLEOTIDE SEQUENCE [LARGE SCALE GENOMIC DNA]</scope>
    <source>
        <strain evidence="2 3">AHMP21</strain>
    </source>
</reference>
<dbReference type="PANTHER" id="PTHR39156">
    <property type="entry name" value="RIBONUCLEASE M5"/>
    <property type="match status" value="1"/>
</dbReference>
<dbReference type="CDD" id="cd00188">
    <property type="entry name" value="TOPRIM"/>
    <property type="match status" value="1"/>
</dbReference>
<dbReference type="GO" id="GO:0043822">
    <property type="term" value="F:ribonuclease M5 activity"/>
    <property type="evidence" value="ECO:0007669"/>
    <property type="project" value="TreeGrafter"/>
</dbReference>
<dbReference type="PROSITE" id="PS50880">
    <property type="entry name" value="TOPRIM"/>
    <property type="match status" value="1"/>
</dbReference>
<dbReference type="SUPFAM" id="SSF110455">
    <property type="entry name" value="Toprim domain"/>
    <property type="match status" value="1"/>
</dbReference>
<dbReference type="Proteomes" id="UP000220904">
    <property type="component" value="Unassembled WGS sequence"/>
</dbReference>
<proteinExistence type="predicted"/>
<dbReference type="AlphaFoldDB" id="A0A2A7B3C8"/>
<dbReference type="SMART" id="SM00493">
    <property type="entry name" value="TOPRIM"/>
    <property type="match status" value="1"/>
</dbReference>
<dbReference type="RefSeq" id="WP_097793328.1">
    <property type="nucleotide sequence ID" value="NZ_CP065377.1"/>
</dbReference>
<protein>
    <submittedName>
        <fullName evidence="2">Ribonuclease M5</fullName>
    </submittedName>
</protein>
<dbReference type="PANTHER" id="PTHR39156:SF1">
    <property type="entry name" value="RIBONUCLEASE M5"/>
    <property type="match status" value="1"/>
</dbReference>
<gene>
    <name evidence="2" type="ORF">CHR60_12765</name>
</gene>
<dbReference type="OrthoDB" id="9791329at2"/>
<dbReference type="InterPro" id="IPR025156">
    <property type="entry name" value="RNase_M5_C"/>
</dbReference>
<comment type="caution">
    <text evidence="2">The sequence shown here is derived from an EMBL/GenBank/DDBJ whole genome shotgun (WGS) entry which is preliminary data.</text>
</comment>
<sequence length="205" mass="22438">MSERELLHTDRVLVVEGKYDAARLSHLTDALILLTDGFGIYKDKKRQQLFKALAKKNGLILFTDSDAAGFRIRTYITNLVGAEHVVQAYVPAIHGKEKRKPQPGKEGLLGVEGVDDAIVLQALKDALGAEAGAAAPRPEGRAITYADLYDWGLSGTPGSAERKYALLNALGLPPRLSKKELVEALNRLYRFEELDAFQAAFFASV</sequence>
<dbReference type="EMBL" id="NOUV01000019">
    <property type="protein sequence ID" value="PDX85886.1"/>
    <property type="molecule type" value="Genomic_DNA"/>
</dbReference>
<name>A0A2A7B3C8_9FIRM</name>
<accession>A0A2A7B3C8</accession>
<organism evidence="2 3">
    <name type="scientific">Faecalibacterium prausnitzii</name>
    <dbReference type="NCBI Taxonomy" id="853"/>
    <lineage>
        <taxon>Bacteria</taxon>
        <taxon>Bacillati</taxon>
        <taxon>Bacillota</taxon>
        <taxon>Clostridia</taxon>
        <taxon>Eubacteriales</taxon>
        <taxon>Oscillospiraceae</taxon>
        <taxon>Faecalibacterium</taxon>
    </lineage>
</organism>
<dbReference type="Pfam" id="PF01751">
    <property type="entry name" value="Toprim"/>
    <property type="match status" value="1"/>
</dbReference>
<evidence type="ECO:0000259" key="1">
    <source>
        <dbReference type="PROSITE" id="PS50880"/>
    </source>
</evidence>
<evidence type="ECO:0000313" key="2">
    <source>
        <dbReference type="EMBL" id="PDX85886.1"/>
    </source>
</evidence>
<dbReference type="InterPro" id="IPR006171">
    <property type="entry name" value="TOPRIM_dom"/>
</dbReference>
<dbReference type="Gene3D" id="3.40.1360.10">
    <property type="match status" value="1"/>
</dbReference>
<dbReference type="GO" id="GO:0006364">
    <property type="term" value="P:rRNA processing"/>
    <property type="evidence" value="ECO:0007669"/>
    <property type="project" value="TreeGrafter"/>
</dbReference>
<dbReference type="Pfam" id="PF13331">
    <property type="entry name" value="DUF4093"/>
    <property type="match status" value="1"/>
</dbReference>
<evidence type="ECO:0000313" key="3">
    <source>
        <dbReference type="Proteomes" id="UP000220904"/>
    </source>
</evidence>